<accession>A0AAQ3NJP9</accession>
<organism evidence="1 2">
    <name type="scientific">Vigna mungo</name>
    <name type="common">Black gram</name>
    <name type="synonym">Phaseolus mungo</name>
    <dbReference type="NCBI Taxonomy" id="3915"/>
    <lineage>
        <taxon>Eukaryota</taxon>
        <taxon>Viridiplantae</taxon>
        <taxon>Streptophyta</taxon>
        <taxon>Embryophyta</taxon>
        <taxon>Tracheophyta</taxon>
        <taxon>Spermatophyta</taxon>
        <taxon>Magnoliopsida</taxon>
        <taxon>eudicotyledons</taxon>
        <taxon>Gunneridae</taxon>
        <taxon>Pentapetalae</taxon>
        <taxon>rosids</taxon>
        <taxon>fabids</taxon>
        <taxon>Fabales</taxon>
        <taxon>Fabaceae</taxon>
        <taxon>Papilionoideae</taxon>
        <taxon>50 kb inversion clade</taxon>
        <taxon>NPAAA clade</taxon>
        <taxon>indigoferoid/millettioid clade</taxon>
        <taxon>Phaseoleae</taxon>
        <taxon>Vigna</taxon>
    </lineage>
</organism>
<evidence type="ECO:0000313" key="2">
    <source>
        <dbReference type="Proteomes" id="UP001374535"/>
    </source>
</evidence>
<proteinExistence type="predicted"/>
<evidence type="ECO:0000313" key="1">
    <source>
        <dbReference type="EMBL" id="WVZ10108.1"/>
    </source>
</evidence>
<dbReference type="AlphaFoldDB" id="A0AAQ3NJP9"/>
<sequence>METYHIFQNNTIHITHEHTLAQKTMSREDQLNSHGVICEEIERSRESERDERLVEILSTMLQILHIGERVLSETKKGKRKPYEWITVEEKLKSIGFSEVLN</sequence>
<name>A0AAQ3NJP9_VIGMU</name>
<dbReference type="Proteomes" id="UP001374535">
    <property type="component" value="Chromosome 5"/>
</dbReference>
<dbReference type="EMBL" id="CP144696">
    <property type="protein sequence ID" value="WVZ10108.1"/>
    <property type="molecule type" value="Genomic_DNA"/>
</dbReference>
<gene>
    <name evidence="1" type="ORF">V8G54_014638</name>
</gene>
<reference evidence="1 2" key="1">
    <citation type="journal article" date="2023" name="Life. Sci Alliance">
        <title>Evolutionary insights into 3D genome organization and epigenetic landscape of Vigna mungo.</title>
        <authorList>
            <person name="Junaid A."/>
            <person name="Singh B."/>
            <person name="Bhatia S."/>
        </authorList>
    </citation>
    <scope>NUCLEOTIDE SEQUENCE [LARGE SCALE GENOMIC DNA]</scope>
    <source>
        <strain evidence="1">Urdbean</strain>
    </source>
</reference>
<protein>
    <submittedName>
        <fullName evidence="1">Uncharacterized protein</fullName>
    </submittedName>
</protein>
<keyword evidence="2" id="KW-1185">Reference proteome</keyword>